<evidence type="ECO:0000313" key="2">
    <source>
        <dbReference type="EMBL" id="MDO5969116.1"/>
    </source>
</evidence>
<gene>
    <name evidence="2" type="ORF">Q4Q35_04780</name>
</gene>
<feature type="transmembrane region" description="Helical" evidence="1">
    <location>
        <begin position="35"/>
        <end position="55"/>
    </location>
</feature>
<keyword evidence="1" id="KW-0812">Transmembrane</keyword>
<feature type="transmembrane region" description="Helical" evidence="1">
    <location>
        <begin position="61"/>
        <end position="78"/>
    </location>
</feature>
<feature type="transmembrane region" description="Helical" evidence="1">
    <location>
        <begin position="6"/>
        <end position="23"/>
    </location>
</feature>
<keyword evidence="1" id="KW-0472">Membrane</keyword>
<evidence type="ECO:0008006" key="4">
    <source>
        <dbReference type="Google" id="ProtNLM"/>
    </source>
</evidence>
<sequence>MKYIPYLINVLQLITAVIALVNYKKYKFSTEKYFLPFLWIVFILDFSCGILADLYSFNIYLIYNIFIGISFIFYYNWYYSILLRELHKKLTLFFAFIFVIVIITNFILNKNDEFLDYSFVTGAIFIVILTGFYFYELANTDSIFSIKYKLSFWIALAIILFYVGMIPFMLLSKYFNLAFEANDTFIIILISLNMILYCFYIIGFLWTKKKYNHF</sequence>
<accession>A0ABT8W7P3</accession>
<feature type="transmembrane region" description="Helical" evidence="1">
    <location>
        <begin position="150"/>
        <end position="172"/>
    </location>
</feature>
<keyword evidence="3" id="KW-1185">Reference proteome</keyword>
<dbReference type="RefSeq" id="WP_303276802.1">
    <property type="nucleotide sequence ID" value="NZ_JAUOEK010000063.1"/>
</dbReference>
<comment type="caution">
    <text evidence="2">The sequence shown here is derived from an EMBL/GenBank/DDBJ whole genome shotgun (WGS) entry which is preliminary data.</text>
</comment>
<feature type="transmembrane region" description="Helical" evidence="1">
    <location>
        <begin position="90"/>
        <end position="108"/>
    </location>
</feature>
<name>A0ABT8W7P3_9FLAO</name>
<dbReference type="Proteomes" id="UP001176883">
    <property type="component" value="Unassembled WGS sequence"/>
</dbReference>
<protein>
    <recommendedName>
        <fullName evidence="4">YhhN-like protein</fullName>
    </recommendedName>
</protein>
<evidence type="ECO:0000313" key="3">
    <source>
        <dbReference type="Proteomes" id="UP001176883"/>
    </source>
</evidence>
<feature type="transmembrane region" description="Helical" evidence="1">
    <location>
        <begin position="184"/>
        <end position="206"/>
    </location>
</feature>
<feature type="transmembrane region" description="Helical" evidence="1">
    <location>
        <begin position="114"/>
        <end position="138"/>
    </location>
</feature>
<dbReference type="EMBL" id="JAUOEK010000063">
    <property type="protein sequence ID" value="MDO5969116.1"/>
    <property type="molecule type" value="Genomic_DNA"/>
</dbReference>
<proteinExistence type="predicted"/>
<reference evidence="2" key="1">
    <citation type="submission" date="2023-07" db="EMBL/GenBank/DDBJ databases">
        <title>Two novel species in the genus Flavivirga.</title>
        <authorList>
            <person name="Kwon K."/>
        </authorList>
    </citation>
    <scope>NUCLEOTIDE SEQUENCE</scope>
    <source>
        <strain evidence="2">KCTC 52353</strain>
    </source>
</reference>
<organism evidence="2 3">
    <name type="scientific">Flavivirga aquimarina</name>
    <dbReference type="NCBI Taxonomy" id="2027862"/>
    <lineage>
        <taxon>Bacteria</taxon>
        <taxon>Pseudomonadati</taxon>
        <taxon>Bacteroidota</taxon>
        <taxon>Flavobacteriia</taxon>
        <taxon>Flavobacteriales</taxon>
        <taxon>Flavobacteriaceae</taxon>
        <taxon>Flavivirga</taxon>
    </lineage>
</organism>
<evidence type="ECO:0000256" key="1">
    <source>
        <dbReference type="SAM" id="Phobius"/>
    </source>
</evidence>
<keyword evidence="1" id="KW-1133">Transmembrane helix</keyword>